<dbReference type="GeneID" id="37031957"/>
<dbReference type="EMBL" id="KZ819375">
    <property type="protein sequence ID" value="PWN42870.1"/>
    <property type="molecule type" value="Genomic_DNA"/>
</dbReference>
<protein>
    <submittedName>
        <fullName evidence="3">Uncharacterized protein</fullName>
    </submittedName>
</protein>
<accession>A0A316VZC2</accession>
<keyword evidence="2" id="KW-1133">Transmembrane helix</keyword>
<dbReference type="AlphaFoldDB" id="A0A316VZC2"/>
<dbReference type="InParanoid" id="A0A316VZC2"/>
<feature type="compositionally biased region" description="Basic and acidic residues" evidence="1">
    <location>
        <begin position="234"/>
        <end position="247"/>
    </location>
</feature>
<feature type="region of interest" description="Disordered" evidence="1">
    <location>
        <begin position="291"/>
        <end position="312"/>
    </location>
</feature>
<gene>
    <name evidence="3" type="ORF">IE81DRAFT_111124</name>
</gene>
<evidence type="ECO:0000256" key="1">
    <source>
        <dbReference type="SAM" id="MobiDB-lite"/>
    </source>
</evidence>
<feature type="region of interest" description="Disordered" evidence="1">
    <location>
        <begin position="214"/>
        <end position="247"/>
    </location>
</feature>
<dbReference type="PANTHER" id="PTHR38121">
    <property type="entry name" value="GH16 DOMAIN-CONTAINING PROTEIN"/>
    <property type="match status" value="1"/>
</dbReference>
<dbReference type="RefSeq" id="XP_025370030.1">
    <property type="nucleotide sequence ID" value="XM_025510087.1"/>
</dbReference>
<evidence type="ECO:0000313" key="3">
    <source>
        <dbReference type="EMBL" id="PWN42870.1"/>
    </source>
</evidence>
<feature type="transmembrane region" description="Helical" evidence="2">
    <location>
        <begin position="182"/>
        <end position="203"/>
    </location>
</feature>
<evidence type="ECO:0000313" key="4">
    <source>
        <dbReference type="Proteomes" id="UP000245783"/>
    </source>
</evidence>
<keyword evidence="2" id="KW-0472">Membrane</keyword>
<dbReference type="STRING" id="1522189.A0A316VZC2"/>
<feature type="compositionally biased region" description="Polar residues" evidence="1">
    <location>
        <begin position="217"/>
        <end position="228"/>
    </location>
</feature>
<proteinExistence type="predicted"/>
<evidence type="ECO:0000256" key="2">
    <source>
        <dbReference type="SAM" id="Phobius"/>
    </source>
</evidence>
<keyword evidence="2" id="KW-0812">Transmembrane</keyword>
<dbReference type="PANTHER" id="PTHR38121:SF2">
    <property type="entry name" value="ACYLTRANSFERASE 3 DOMAIN-CONTAINING PROTEIN"/>
    <property type="match status" value="1"/>
</dbReference>
<name>A0A316VZC2_9BASI</name>
<dbReference type="OrthoDB" id="25131at2759"/>
<dbReference type="Proteomes" id="UP000245783">
    <property type="component" value="Unassembled WGS sequence"/>
</dbReference>
<keyword evidence="4" id="KW-1185">Reference proteome</keyword>
<organism evidence="3 4">
    <name type="scientific">Ceraceosorus guamensis</name>
    <dbReference type="NCBI Taxonomy" id="1522189"/>
    <lineage>
        <taxon>Eukaryota</taxon>
        <taxon>Fungi</taxon>
        <taxon>Dikarya</taxon>
        <taxon>Basidiomycota</taxon>
        <taxon>Ustilaginomycotina</taxon>
        <taxon>Exobasidiomycetes</taxon>
        <taxon>Ceraceosorales</taxon>
        <taxon>Ceraceosoraceae</taxon>
        <taxon>Ceraceosorus</taxon>
    </lineage>
</organism>
<sequence length="337" mass="37280">MGDQPLTATLRWDMAGPSLHGFSALRQNFTDIGLVPGRVHEHRIAWLPGEVSWSLDASNSTPVFFARREPEWKRGTLPHAPTALSFRHYSNGEQSVSMGPPLSESSIAYIIFVRAFFNSSLPERGLSFEQRCSRAQSGISPVCITDDLTLRSSDSTPFPLAALKPIDIVSPSPSAKKWSADLLIVLASLFALVLGHAFVHRALKHRRAVLMDRMRKSSAQEPGPTSSRAAADPFLDHVENDQTRQREKRLTGTVADWDDLGLFERQIAFVIGEEKDDPSTPRVCSWSRDPFADDGHADIGTSSPANAEDVRGSPFTLFSRSFELQRLATPERESSIK</sequence>
<reference evidence="3 4" key="1">
    <citation type="journal article" date="2018" name="Mol. Biol. Evol.">
        <title>Broad Genomic Sampling Reveals a Smut Pathogenic Ancestry of the Fungal Clade Ustilaginomycotina.</title>
        <authorList>
            <person name="Kijpornyongpan T."/>
            <person name="Mondo S.J."/>
            <person name="Barry K."/>
            <person name="Sandor L."/>
            <person name="Lee J."/>
            <person name="Lipzen A."/>
            <person name="Pangilinan J."/>
            <person name="LaButti K."/>
            <person name="Hainaut M."/>
            <person name="Henrissat B."/>
            <person name="Grigoriev I.V."/>
            <person name="Spatafora J.W."/>
            <person name="Aime M.C."/>
        </authorList>
    </citation>
    <scope>NUCLEOTIDE SEQUENCE [LARGE SCALE GENOMIC DNA]</scope>
    <source>
        <strain evidence="3 4">MCA 4658</strain>
    </source>
</reference>